<feature type="region of interest" description="Disordered" evidence="1">
    <location>
        <begin position="86"/>
        <end position="110"/>
    </location>
</feature>
<evidence type="ECO:0000313" key="3">
    <source>
        <dbReference type="Proteomes" id="UP000063236"/>
    </source>
</evidence>
<protein>
    <submittedName>
        <fullName evidence="2">Uncharacterized protein</fullName>
    </submittedName>
</protein>
<evidence type="ECO:0000313" key="2">
    <source>
        <dbReference type="EMBL" id="KWF55551.1"/>
    </source>
</evidence>
<dbReference type="AlphaFoldDB" id="A0AAW3PIR3"/>
<proteinExistence type="predicted"/>
<accession>A0AAW3PIR3</accession>
<gene>
    <name evidence="2" type="ORF">WL88_00865</name>
</gene>
<dbReference type="Proteomes" id="UP000063236">
    <property type="component" value="Unassembled WGS sequence"/>
</dbReference>
<organism evidence="2 3">
    <name type="scientific">Burkholderia diffusa</name>
    <dbReference type="NCBI Taxonomy" id="488732"/>
    <lineage>
        <taxon>Bacteria</taxon>
        <taxon>Pseudomonadati</taxon>
        <taxon>Pseudomonadota</taxon>
        <taxon>Betaproteobacteria</taxon>
        <taxon>Burkholderiales</taxon>
        <taxon>Burkholderiaceae</taxon>
        <taxon>Burkholderia</taxon>
        <taxon>Burkholderia cepacia complex</taxon>
    </lineage>
</organism>
<sequence length="172" mass="17951">MHRTATTSGCAVGECATSRFLEESRLEHEAAHVGLAIDFVIAAEETGPLILVTIFSVVDEPLATKSSISTTESPFDSTLPFMSLTTSSTDSSADSAPAAHPRPRSAHTISAPSGSVFSIARGGQAGAGFGATSIWQIRASRGKTGVHFHPRGCLRSVGPRARPAQCLMCIKL</sequence>
<feature type="compositionally biased region" description="Low complexity" evidence="1">
    <location>
        <begin position="86"/>
        <end position="99"/>
    </location>
</feature>
<name>A0AAW3PIR3_9BURK</name>
<reference evidence="2 3" key="1">
    <citation type="submission" date="2015-11" db="EMBL/GenBank/DDBJ databases">
        <title>Expanding the genomic diversity of Burkholderia species for the development of highly accurate diagnostics.</title>
        <authorList>
            <person name="Sahl J."/>
            <person name="Keim P."/>
            <person name="Wagner D."/>
        </authorList>
    </citation>
    <scope>NUCLEOTIDE SEQUENCE [LARGE SCALE GENOMIC DNA]</scope>
    <source>
        <strain evidence="2 3">MSMB378WGS</strain>
    </source>
</reference>
<dbReference type="EMBL" id="LPJV01000022">
    <property type="protein sequence ID" value="KWF55551.1"/>
    <property type="molecule type" value="Genomic_DNA"/>
</dbReference>
<evidence type="ECO:0000256" key="1">
    <source>
        <dbReference type="SAM" id="MobiDB-lite"/>
    </source>
</evidence>
<comment type="caution">
    <text evidence="2">The sequence shown here is derived from an EMBL/GenBank/DDBJ whole genome shotgun (WGS) entry which is preliminary data.</text>
</comment>